<evidence type="ECO:0000256" key="9">
    <source>
        <dbReference type="ARBA" id="ARBA00023267"/>
    </source>
</evidence>
<evidence type="ECO:0000259" key="20">
    <source>
        <dbReference type="PROSITE" id="PS50991"/>
    </source>
</evidence>
<comment type="function">
    <text evidence="11">Catalyzes a 2-step reaction, involving the ATP-dependent carboxylation of the covalently attached biotin in the first step and the transfer of the carboxyl group to pyruvate in the second.</text>
</comment>
<keyword evidence="8 11" id="KW-0067">ATP-binding</keyword>
<dbReference type="Gene3D" id="2.40.50.100">
    <property type="match status" value="1"/>
</dbReference>
<dbReference type="Gene3D" id="3.10.600.10">
    <property type="entry name" value="pyruvate carboxylase f1077a mutant domain"/>
    <property type="match status" value="2"/>
</dbReference>
<feature type="active site" evidence="12">
    <location>
        <position position="301"/>
    </location>
</feature>
<protein>
    <recommendedName>
        <fullName evidence="3 11">Pyruvate carboxylase</fullName>
        <ecNumber evidence="3 11">6.4.1.1</ecNumber>
    </recommendedName>
</protein>
<feature type="domain" description="Lipoyl-binding" evidence="17">
    <location>
        <begin position="1077"/>
        <end position="1152"/>
    </location>
</feature>
<comment type="catalytic activity">
    <reaction evidence="11">
        <text>hydrogencarbonate + pyruvate + ATP = oxaloacetate + ADP + phosphate + H(+)</text>
        <dbReference type="Rhea" id="RHEA:20844"/>
        <dbReference type="ChEBI" id="CHEBI:15361"/>
        <dbReference type="ChEBI" id="CHEBI:15378"/>
        <dbReference type="ChEBI" id="CHEBI:16452"/>
        <dbReference type="ChEBI" id="CHEBI:17544"/>
        <dbReference type="ChEBI" id="CHEBI:30616"/>
        <dbReference type="ChEBI" id="CHEBI:43474"/>
        <dbReference type="ChEBI" id="CHEBI:456216"/>
        <dbReference type="EC" id="6.4.1.1"/>
    </reaction>
</comment>
<dbReference type="GO" id="GO:0046872">
    <property type="term" value="F:metal ion binding"/>
    <property type="evidence" value="ECO:0007669"/>
    <property type="project" value="UniProtKB-KW"/>
</dbReference>
<feature type="binding site" evidence="14">
    <location>
        <position position="748"/>
    </location>
    <ligand>
        <name>Mn(2+)</name>
        <dbReference type="ChEBI" id="CHEBI:29035"/>
    </ligand>
</feature>
<dbReference type="PIRSF" id="PIRSF001594">
    <property type="entry name" value="Pyruv_carbox"/>
    <property type="match status" value="1"/>
</dbReference>
<evidence type="ECO:0000313" key="21">
    <source>
        <dbReference type="EMBL" id="NGN42150.1"/>
    </source>
</evidence>
<keyword evidence="22" id="KW-1185">Reference proteome</keyword>
<dbReference type="InterPro" id="IPR016185">
    <property type="entry name" value="PreATP-grasp_dom_sf"/>
</dbReference>
<dbReference type="InterPro" id="IPR000891">
    <property type="entry name" value="PYR_CT"/>
</dbReference>
<evidence type="ECO:0000256" key="2">
    <source>
        <dbReference type="ARBA" id="ARBA00004742"/>
    </source>
</evidence>
<feature type="binding site" evidence="13">
    <location>
        <position position="208"/>
    </location>
    <ligand>
        <name>ATP</name>
        <dbReference type="ChEBI" id="CHEBI:30616"/>
    </ligand>
</feature>
<dbReference type="CDD" id="cd07937">
    <property type="entry name" value="DRE_TIM_PC_TC_5S"/>
    <property type="match status" value="1"/>
</dbReference>
<evidence type="ECO:0000256" key="11">
    <source>
        <dbReference type="PIRNR" id="PIRNR001594"/>
    </source>
</evidence>
<dbReference type="SUPFAM" id="SSF51230">
    <property type="entry name" value="Single hybrid motif"/>
    <property type="match status" value="1"/>
</dbReference>
<dbReference type="SUPFAM" id="SSF56059">
    <property type="entry name" value="Glutathione synthetase ATP-binding domain-like"/>
    <property type="match status" value="1"/>
</dbReference>
<dbReference type="Pfam" id="PF00682">
    <property type="entry name" value="HMGL-like"/>
    <property type="match status" value="1"/>
</dbReference>
<dbReference type="AlphaFoldDB" id="A0A7C9VDD3"/>
<keyword evidence="4" id="KW-0312">Gluconeogenesis</keyword>
<dbReference type="GO" id="GO:0004736">
    <property type="term" value="F:pyruvate carboxylase activity"/>
    <property type="evidence" value="ECO:0007669"/>
    <property type="project" value="UniProtKB-EC"/>
</dbReference>
<feature type="binding site" evidence="13">
    <location>
        <position position="881"/>
    </location>
    <ligand>
        <name>substrate</name>
    </ligand>
</feature>
<dbReference type="PROSITE" id="PS00866">
    <property type="entry name" value="CPSASE_1"/>
    <property type="match status" value="1"/>
</dbReference>
<dbReference type="Pfam" id="PF02785">
    <property type="entry name" value="Biotin_carb_C"/>
    <property type="match status" value="1"/>
</dbReference>
<dbReference type="InterPro" id="IPR005481">
    <property type="entry name" value="BC-like_N"/>
</dbReference>
<feature type="binding site" evidence="14">
    <location>
        <position position="548"/>
    </location>
    <ligand>
        <name>Mn(2+)</name>
        <dbReference type="ChEBI" id="CHEBI:29035"/>
    </ligand>
</feature>
<dbReference type="Pfam" id="PF00289">
    <property type="entry name" value="Biotin_carb_N"/>
    <property type="match status" value="1"/>
</dbReference>
<dbReference type="InterPro" id="IPR005479">
    <property type="entry name" value="CPAse_ATP-bd"/>
</dbReference>
<keyword evidence="5 11" id="KW-0436">Ligase</keyword>
<comment type="pathway">
    <text evidence="2">Carbohydrate biosynthesis; gluconeogenesis.</text>
</comment>
<dbReference type="NCBIfam" id="NF009554">
    <property type="entry name" value="PRK12999.1"/>
    <property type="match status" value="1"/>
</dbReference>
<evidence type="ECO:0000256" key="12">
    <source>
        <dbReference type="PIRSR" id="PIRSR001594-1"/>
    </source>
</evidence>
<evidence type="ECO:0000256" key="10">
    <source>
        <dbReference type="ARBA" id="ARBA00023268"/>
    </source>
</evidence>
<evidence type="ECO:0000313" key="22">
    <source>
        <dbReference type="Proteomes" id="UP000481252"/>
    </source>
</evidence>
<keyword evidence="9 11" id="KW-0092">Biotin</keyword>
<evidence type="ECO:0000256" key="15">
    <source>
        <dbReference type="PIRSR" id="PIRSR001594-4"/>
    </source>
</evidence>
<comment type="caution">
    <text evidence="21">The sequence shown here is derived from an EMBL/GenBank/DDBJ whole genome shotgun (WGS) entry which is preliminary data.</text>
</comment>
<evidence type="ECO:0000256" key="13">
    <source>
        <dbReference type="PIRSR" id="PIRSR001594-2"/>
    </source>
</evidence>
<accession>A0A7C9VDD3</accession>
<dbReference type="InterPro" id="IPR011053">
    <property type="entry name" value="Single_hybrid_motif"/>
</dbReference>
<evidence type="ECO:0000256" key="3">
    <source>
        <dbReference type="ARBA" id="ARBA00013057"/>
    </source>
</evidence>
<dbReference type="GO" id="GO:0005737">
    <property type="term" value="C:cytoplasm"/>
    <property type="evidence" value="ECO:0007669"/>
    <property type="project" value="TreeGrafter"/>
</dbReference>
<dbReference type="RefSeq" id="WP_165118260.1">
    <property type="nucleotide sequence ID" value="NZ_JAAKZG010000005.1"/>
</dbReference>
<dbReference type="PROSITE" id="PS50991">
    <property type="entry name" value="PYR_CT"/>
    <property type="match status" value="1"/>
</dbReference>
<dbReference type="PANTHER" id="PTHR43778">
    <property type="entry name" value="PYRUVATE CARBOXYLASE"/>
    <property type="match status" value="1"/>
</dbReference>
<evidence type="ECO:0000259" key="18">
    <source>
        <dbReference type="PROSITE" id="PS50975"/>
    </source>
</evidence>
<name>A0A7C9VDD3_9HYPH</name>
<dbReference type="FunFam" id="3.20.20.70:FF:000033">
    <property type="entry name" value="Pyruvate carboxylase"/>
    <property type="match status" value="1"/>
</dbReference>
<dbReference type="PROSITE" id="PS00188">
    <property type="entry name" value="BIOTIN"/>
    <property type="match status" value="1"/>
</dbReference>
<dbReference type="InterPro" id="IPR001882">
    <property type="entry name" value="Biotin_BS"/>
</dbReference>
<feature type="modified residue" description="N6-carboxylysine" evidence="15">
    <location>
        <position position="717"/>
    </location>
</feature>
<comment type="cofactor">
    <cofactor evidence="1 11">
        <name>biotin</name>
        <dbReference type="ChEBI" id="CHEBI:57586"/>
    </cofactor>
</comment>
<dbReference type="SUPFAM" id="SSF89000">
    <property type="entry name" value="post-HMGL domain-like"/>
    <property type="match status" value="1"/>
</dbReference>
<sequence length="1152" mass="126235">MPISKILVANRSEIAIRVFRAANELGLKTVAIWAEEDKYSLHRFKADESYQVGRGPHLAKDMGPIESYLSIEEVIRVARQSGADAIHPGYGLLSESPEFADACAEAGITFIGPKPETMRRLGNKVAARNLAIEVGVPVVPATEPLPDDMEAVKKLAAGIGYPVMLKASWGGGGRGMRAIRSEADLAREVVEGKREAKAAFGKDEVYLEKLIERARHVEVQVLGDTHGNAVHLFERDCSIQRRNQKVVERAPAPYLDAIQRGELCDYALKIARATNYLGAGTVEFLMDADSGKFYFIEVNPRIQVEHTVTEQVTGIDIVKAQIHILDGFEIGKPESGVPSQSEIRLNGHAMQCRITTEDPEHNFIPDYGRITAYRGATGFGIRLDGGTAYSGAVITRFYDPLLEKITAWAPTPTEVIARMHRALREFRIRGVATNLTFLEAIITHPSFHDNSYTTRFIDTTPELFAQVKRQDRATKLLNYLADVSVNGHPETRGRPAPKDDAAAPIVPYLNGKVPDGSKQRLDALGPEKFAAWMRDQKQVLVTDTTMRDGHQSLLATRMRTHDIARIAGTYARALPQLLSLECWGGATFDVSMRFLTEDPWERLSLVREAAPNLLLQMLLRGANGVGYTNYPDNVVQHFVKQAADGGIDLFRVFDCLNWVENMRVAMDAVRTEGKLCEAAICYTGDILDPARTKYDLKYYVGLAGELEKAGAHIIAVKDMAGLLKPAAARVLFKALREATDLPIHFHTHDTSGLSAATVLAAVESGVDAIDAAMDSVSGNTSQPCLGSIVEALKGDPRDPGLDPEWIRRISFYWEAVRNQYAAFESDLKGPASEVYLHEMPGGQFTNLKEQARSLGLETRWHEVAQAYHDVNLMFGDIVKVTPSSKVVGDMALMMVSQDLTVADVENPDKDIAFPDSVVSMLRGDLGQSPGGWPAALQKKALKGEKPITVRPGSLLKPADLKADRKEIEERLGRELSEFEFSSWLMYPKVFTDFAGAQDTYGPVSVLPTPVYFYGMASEDEIFVDIEKGKTLVIRCLAIGDVDEKGMVTVFFELNGQPRRVKVPDRAHGASAAKARRKAEPGNEAHVGAPMPGVVSTLAVAAGQAVKAGDVLLSIEAMKMETALHAERDGTIVEVLVKAGDQIDAKDLLVVFG</sequence>
<feature type="domain" description="Pyruvate carboxyltransferase" evidence="20">
    <location>
        <begin position="539"/>
        <end position="807"/>
    </location>
</feature>
<dbReference type="EC" id="6.4.1.1" evidence="3 11"/>
<dbReference type="SUPFAM" id="SSF51246">
    <property type="entry name" value="Rudiment single hybrid motif"/>
    <property type="match status" value="1"/>
</dbReference>
<reference evidence="21 22" key="1">
    <citation type="submission" date="2020-02" db="EMBL/GenBank/DDBJ databases">
        <title>Genome sequence of the type strain CGMCC 1.15528 of Mesorhizobium zhangyense.</title>
        <authorList>
            <person name="Gao J."/>
            <person name="Sun J."/>
        </authorList>
    </citation>
    <scope>NUCLEOTIDE SEQUENCE [LARGE SCALE GENOMIC DNA]</scope>
    <source>
        <strain evidence="21 22">CGMCC 1.15528</strain>
    </source>
</reference>
<dbReference type="PROSITE" id="PS50975">
    <property type="entry name" value="ATP_GRASP"/>
    <property type="match status" value="1"/>
</dbReference>
<keyword evidence="6 14" id="KW-0479">Metal-binding</keyword>
<evidence type="ECO:0000259" key="17">
    <source>
        <dbReference type="PROSITE" id="PS50968"/>
    </source>
</evidence>
<feature type="domain" description="ATP-grasp" evidence="18">
    <location>
        <begin position="128"/>
        <end position="326"/>
    </location>
</feature>
<dbReference type="EMBL" id="JAAKZG010000005">
    <property type="protein sequence ID" value="NGN42150.1"/>
    <property type="molecule type" value="Genomic_DNA"/>
</dbReference>
<evidence type="ECO:0000256" key="7">
    <source>
        <dbReference type="ARBA" id="ARBA00022741"/>
    </source>
</evidence>
<keyword evidence="7 11" id="KW-0547">Nucleotide-binding</keyword>
<dbReference type="Gene3D" id="3.20.20.70">
    <property type="entry name" value="Aldolase class I"/>
    <property type="match status" value="1"/>
</dbReference>
<evidence type="ECO:0000256" key="1">
    <source>
        <dbReference type="ARBA" id="ARBA00001953"/>
    </source>
</evidence>
<dbReference type="InterPro" id="IPR000089">
    <property type="entry name" value="Biotin_lipoyl"/>
</dbReference>
<dbReference type="FunFam" id="3.40.50.20:FF:000010">
    <property type="entry name" value="Propionyl-CoA carboxylase subunit alpha"/>
    <property type="match status" value="1"/>
</dbReference>
<dbReference type="NCBIfam" id="NF006761">
    <property type="entry name" value="PRK09282.1"/>
    <property type="match status" value="1"/>
</dbReference>
<feature type="region of interest" description="Disordered" evidence="16">
    <location>
        <begin position="1066"/>
        <end position="1086"/>
    </location>
</feature>
<evidence type="ECO:0000259" key="19">
    <source>
        <dbReference type="PROSITE" id="PS50979"/>
    </source>
</evidence>
<evidence type="ECO:0000256" key="8">
    <source>
        <dbReference type="ARBA" id="ARBA00022840"/>
    </source>
</evidence>
<dbReference type="FunFam" id="2.40.50.100:FF:000003">
    <property type="entry name" value="Acetyl-CoA carboxylase biotin carboxyl carrier protein"/>
    <property type="match status" value="1"/>
</dbReference>
<dbReference type="PROSITE" id="PS00867">
    <property type="entry name" value="CPSASE_2"/>
    <property type="match status" value="1"/>
</dbReference>
<feature type="binding site" evidence="13">
    <location>
        <position position="124"/>
    </location>
    <ligand>
        <name>ATP</name>
        <dbReference type="ChEBI" id="CHEBI:30616"/>
    </ligand>
</feature>
<organism evidence="21 22">
    <name type="scientific">Mesorhizobium zhangyense</name>
    <dbReference type="NCBI Taxonomy" id="1776730"/>
    <lineage>
        <taxon>Bacteria</taxon>
        <taxon>Pseudomonadati</taxon>
        <taxon>Pseudomonadota</taxon>
        <taxon>Alphaproteobacteria</taxon>
        <taxon>Hyphomicrobiales</taxon>
        <taxon>Phyllobacteriaceae</taxon>
        <taxon>Mesorhizobium</taxon>
    </lineage>
</organism>
<keyword evidence="10" id="KW-0511">Multifunctional enzyme</keyword>
<dbReference type="InterPro" id="IPR011764">
    <property type="entry name" value="Biotin_carboxylation_dom"/>
</dbReference>
<feature type="binding site" evidence="14">
    <location>
        <position position="746"/>
    </location>
    <ligand>
        <name>Mn(2+)</name>
        <dbReference type="ChEBI" id="CHEBI:29035"/>
    </ligand>
</feature>
<proteinExistence type="predicted"/>
<dbReference type="SUPFAM" id="SSF51569">
    <property type="entry name" value="Aldolase"/>
    <property type="match status" value="1"/>
</dbReference>
<dbReference type="InterPro" id="IPR003379">
    <property type="entry name" value="Carboxylase_cons_dom"/>
</dbReference>
<dbReference type="InterPro" id="IPR011761">
    <property type="entry name" value="ATP-grasp"/>
</dbReference>
<dbReference type="PROSITE" id="PS50968">
    <property type="entry name" value="BIOTINYL_LIPOYL"/>
    <property type="match status" value="1"/>
</dbReference>
<dbReference type="NCBIfam" id="TIGR01235">
    <property type="entry name" value="pyruv_carbox"/>
    <property type="match status" value="1"/>
</dbReference>
<dbReference type="Proteomes" id="UP000481252">
    <property type="component" value="Unassembled WGS sequence"/>
</dbReference>
<dbReference type="Gene3D" id="3.30.470.20">
    <property type="entry name" value="ATP-grasp fold, B domain"/>
    <property type="match status" value="1"/>
</dbReference>
<dbReference type="CDD" id="cd06850">
    <property type="entry name" value="biotinyl_domain"/>
    <property type="match status" value="1"/>
</dbReference>
<dbReference type="Pfam" id="PF02436">
    <property type="entry name" value="PYC_OADA"/>
    <property type="match status" value="1"/>
</dbReference>
<evidence type="ECO:0000256" key="4">
    <source>
        <dbReference type="ARBA" id="ARBA00022432"/>
    </source>
</evidence>
<evidence type="ECO:0000256" key="6">
    <source>
        <dbReference type="ARBA" id="ARBA00022723"/>
    </source>
</evidence>
<keyword evidence="21" id="KW-0670">Pyruvate</keyword>
<feature type="binding site" evidence="13">
    <location>
        <position position="620"/>
    </location>
    <ligand>
        <name>substrate</name>
    </ligand>
</feature>
<dbReference type="Pfam" id="PF02786">
    <property type="entry name" value="CPSase_L_D2"/>
    <property type="match status" value="1"/>
</dbReference>
<feature type="binding site" description="via carbamate group" evidence="14">
    <location>
        <position position="717"/>
    </location>
    <ligand>
        <name>Mn(2+)</name>
        <dbReference type="ChEBI" id="CHEBI:29035"/>
    </ligand>
</feature>
<dbReference type="PROSITE" id="PS50979">
    <property type="entry name" value="BC"/>
    <property type="match status" value="1"/>
</dbReference>
<feature type="modified residue" description="N6-biotinyllysine" evidence="15">
    <location>
        <position position="1118"/>
    </location>
</feature>
<dbReference type="SUPFAM" id="SSF52440">
    <property type="entry name" value="PreATP-grasp domain"/>
    <property type="match status" value="1"/>
</dbReference>
<evidence type="ECO:0000256" key="14">
    <source>
        <dbReference type="PIRSR" id="PIRSR001594-3"/>
    </source>
</evidence>
<gene>
    <name evidence="21" type="primary">pyc</name>
    <name evidence="21" type="ORF">G6N74_13860</name>
</gene>
<dbReference type="InterPro" id="IPR011054">
    <property type="entry name" value="Rudment_hybrid_motif"/>
</dbReference>
<dbReference type="InterPro" id="IPR055268">
    <property type="entry name" value="PCB-like"/>
</dbReference>
<dbReference type="SMART" id="SM00878">
    <property type="entry name" value="Biotin_carb_C"/>
    <property type="match status" value="1"/>
</dbReference>
<evidence type="ECO:0000256" key="16">
    <source>
        <dbReference type="SAM" id="MobiDB-lite"/>
    </source>
</evidence>
<dbReference type="InterPro" id="IPR013785">
    <property type="entry name" value="Aldolase_TIM"/>
</dbReference>
<feature type="domain" description="Biotin carboxylation" evidence="19">
    <location>
        <begin position="2"/>
        <end position="462"/>
    </location>
</feature>
<dbReference type="UniPathway" id="UPA00138"/>
<dbReference type="InterPro" id="IPR005482">
    <property type="entry name" value="Biotin_COase_C"/>
</dbReference>
<evidence type="ECO:0000256" key="5">
    <source>
        <dbReference type="ARBA" id="ARBA00022598"/>
    </source>
</evidence>
<dbReference type="GO" id="GO:0006094">
    <property type="term" value="P:gluconeogenesis"/>
    <property type="evidence" value="ECO:0007669"/>
    <property type="project" value="UniProtKB-UniPathway"/>
</dbReference>
<dbReference type="InterPro" id="IPR005930">
    <property type="entry name" value="Pyruv_COase"/>
</dbReference>
<dbReference type="Pfam" id="PF00364">
    <property type="entry name" value="Biotin_lipoyl"/>
    <property type="match status" value="1"/>
</dbReference>
<dbReference type="PANTHER" id="PTHR43778:SF2">
    <property type="entry name" value="PYRUVATE CARBOXYLASE, MITOCHONDRIAL"/>
    <property type="match status" value="1"/>
</dbReference>
<dbReference type="FunFam" id="3.30.1490.20:FF:000003">
    <property type="entry name" value="acetyl-CoA carboxylase isoform X1"/>
    <property type="match status" value="1"/>
</dbReference>
<dbReference type="GO" id="GO:0005524">
    <property type="term" value="F:ATP binding"/>
    <property type="evidence" value="ECO:0007669"/>
    <property type="project" value="UniProtKB-UniRule"/>
</dbReference>